<keyword evidence="2" id="KW-0472">Membrane</keyword>
<protein>
    <submittedName>
        <fullName evidence="3">Tyrosine-protein kinase etk</fullName>
        <ecNumber evidence="3">2.7.10.-</ecNumber>
    </submittedName>
</protein>
<name>A0A0N0GML6_9NEIS</name>
<dbReference type="PANTHER" id="PTHR32309">
    <property type="entry name" value="TYROSINE-PROTEIN KINASE"/>
    <property type="match status" value="1"/>
</dbReference>
<accession>A0A0N0GML6</accession>
<evidence type="ECO:0000256" key="2">
    <source>
        <dbReference type="SAM" id="Phobius"/>
    </source>
</evidence>
<sequence>MNFTQFLQVLKARKAIVLTVFTVVVLTTLGISMIMPKRYTAELVMSIDSRGLDAVTGQPINSFLTPAYLATQVDTINSHNVALKVVDQLGLANSPEARQRWEDAGGEGNFRDYMADSLMGKLEVKPSRDSNMITISYTSPDPHYASVVANAFGAAYQKMLVDIRSANAQQNNDFFQQQLKGLKSDMDRAQQRLTEFQQKEGISATDERMDIETQRLNDLAAQLGQAQSATLDAQSRARGGVSSPDVLNNGLIQNLKGTLASQEAQFKQMQESNGPNYPKYKEMEAQVQATRDQLNQLLRQYSGSVNSVAANSASRQAAVENAMAEQKARVMDLKKRRATMDALTADVENAQKAYAQAQQRSFETMLQSRNSSTDYAILKSAPEPNGPSGPRVFLNTLLAVVVGLLLGISFAWLAEVMNRRVRSAMDVELLLDVPVLADLRKTRRLRRPRPPMLNGPKAA</sequence>
<feature type="coiled-coil region" evidence="1">
    <location>
        <begin position="165"/>
        <end position="199"/>
    </location>
</feature>
<dbReference type="Proteomes" id="UP000037939">
    <property type="component" value="Unassembled WGS sequence"/>
</dbReference>
<dbReference type="PANTHER" id="PTHR32309:SF13">
    <property type="entry name" value="FERRIC ENTEROBACTIN TRANSPORT PROTEIN FEPE"/>
    <property type="match status" value="1"/>
</dbReference>
<evidence type="ECO:0000256" key="1">
    <source>
        <dbReference type="SAM" id="Coils"/>
    </source>
</evidence>
<dbReference type="InterPro" id="IPR050445">
    <property type="entry name" value="Bact_polysacc_biosynth/exp"/>
</dbReference>
<keyword evidence="2" id="KW-0812">Transmembrane</keyword>
<evidence type="ECO:0000313" key="3">
    <source>
        <dbReference type="EMBL" id="KPC51818.1"/>
    </source>
</evidence>
<dbReference type="STRING" id="857265.WG78_15145"/>
<feature type="coiled-coil region" evidence="1">
    <location>
        <begin position="252"/>
        <end position="360"/>
    </location>
</feature>
<dbReference type="AlphaFoldDB" id="A0A0N0GML6"/>
<comment type="caution">
    <text evidence="3">The sequence shown here is derived from an EMBL/GenBank/DDBJ whole genome shotgun (WGS) entry which is preliminary data.</text>
</comment>
<dbReference type="InterPro" id="IPR017468">
    <property type="entry name" value="Chain_len_reg_EpsF"/>
</dbReference>
<proteinExistence type="predicted"/>
<dbReference type="OrthoDB" id="8559110at2"/>
<feature type="transmembrane region" description="Helical" evidence="2">
    <location>
        <begin position="15"/>
        <end position="35"/>
    </location>
</feature>
<keyword evidence="2" id="KW-1133">Transmembrane helix</keyword>
<gene>
    <name evidence="3" type="primary">etk</name>
    <name evidence="3" type="ORF">WG78_15145</name>
</gene>
<feature type="transmembrane region" description="Helical" evidence="2">
    <location>
        <begin position="392"/>
        <end position="413"/>
    </location>
</feature>
<keyword evidence="1" id="KW-0175">Coiled coil</keyword>
<keyword evidence="3" id="KW-0418">Kinase</keyword>
<dbReference type="EMBL" id="LAQT01000013">
    <property type="protein sequence ID" value="KPC51818.1"/>
    <property type="molecule type" value="Genomic_DNA"/>
</dbReference>
<dbReference type="GO" id="GO:0004713">
    <property type="term" value="F:protein tyrosine kinase activity"/>
    <property type="evidence" value="ECO:0007669"/>
    <property type="project" value="TreeGrafter"/>
</dbReference>
<keyword evidence="4" id="KW-1185">Reference proteome</keyword>
<dbReference type="GO" id="GO:0005886">
    <property type="term" value="C:plasma membrane"/>
    <property type="evidence" value="ECO:0007669"/>
    <property type="project" value="TreeGrafter"/>
</dbReference>
<dbReference type="NCBIfam" id="TIGR03017">
    <property type="entry name" value="EpsF"/>
    <property type="match status" value="1"/>
</dbReference>
<evidence type="ECO:0000313" key="4">
    <source>
        <dbReference type="Proteomes" id="UP000037939"/>
    </source>
</evidence>
<dbReference type="RefSeq" id="WP_053938669.1">
    <property type="nucleotide sequence ID" value="NZ_LAQT01000013.1"/>
</dbReference>
<reference evidence="3 4" key="1">
    <citation type="submission" date="2015-07" db="EMBL/GenBank/DDBJ databases">
        <title>Draft genome sequence of the Amantichitinum ursilacus IGB-41, a new chitin-degrading bacterium.</title>
        <authorList>
            <person name="Kirstahler P."/>
            <person name="Guenther M."/>
            <person name="Grumaz C."/>
            <person name="Rupp S."/>
            <person name="Zibek S."/>
            <person name="Sohn K."/>
        </authorList>
    </citation>
    <scope>NUCLEOTIDE SEQUENCE [LARGE SCALE GENOMIC DNA]</scope>
    <source>
        <strain evidence="3 4">IGB-41</strain>
    </source>
</reference>
<dbReference type="EC" id="2.7.10.-" evidence="3"/>
<organism evidence="3 4">
    <name type="scientific">Amantichitinum ursilacus</name>
    <dbReference type="NCBI Taxonomy" id="857265"/>
    <lineage>
        <taxon>Bacteria</taxon>
        <taxon>Pseudomonadati</taxon>
        <taxon>Pseudomonadota</taxon>
        <taxon>Betaproteobacteria</taxon>
        <taxon>Neisseriales</taxon>
        <taxon>Chitinibacteraceae</taxon>
        <taxon>Amantichitinum</taxon>
    </lineage>
</organism>
<keyword evidence="3" id="KW-0808">Transferase</keyword>
<dbReference type="SUPFAM" id="SSF57997">
    <property type="entry name" value="Tropomyosin"/>
    <property type="match status" value="1"/>
</dbReference>